<evidence type="ECO:0000256" key="9">
    <source>
        <dbReference type="SAM" id="MobiDB-lite"/>
    </source>
</evidence>
<dbReference type="InterPro" id="IPR008806">
    <property type="entry name" value="RNA_pol_III_Rpc82_C"/>
</dbReference>
<evidence type="ECO:0000256" key="3">
    <source>
        <dbReference type="ARBA" id="ARBA00011206"/>
    </source>
</evidence>
<feature type="region of interest" description="Disordered" evidence="9">
    <location>
        <begin position="402"/>
        <end position="427"/>
    </location>
</feature>
<feature type="region of interest" description="Disordered" evidence="9">
    <location>
        <begin position="127"/>
        <end position="150"/>
    </location>
</feature>
<evidence type="ECO:0000256" key="8">
    <source>
        <dbReference type="RuleBase" id="RU367076"/>
    </source>
</evidence>
<evidence type="ECO:0000256" key="4">
    <source>
        <dbReference type="ARBA" id="ARBA00022478"/>
    </source>
</evidence>
<protein>
    <recommendedName>
        <fullName evidence="8">DNA-directed RNA polymerase III subunit RPC3</fullName>
        <shortName evidence="8">RNA polymerase III subunit C3</shortName>
    </recommendedName>
</protein>
<evidence type="ECO:0000313" key="14">
    <source>
        <dbReference type="Proteomes" id="UP000285405"/>
    </source>
</evidence>
<evidence type="ECO:0000256" key="7">
    <source>
        <dbReference type="ARBA" id="ARBA00025127"/>
    </source>
</evidence>
<dbReference type="Pfam" id="PF22536">
    <property type="entry name" value="WHD_POLR3C"/>
    <property type="match status" value="1"/>
</dbReference>
<dbReference type="Proteomes" id="UP000285405">
    <property type="component" value="Unassembled WGS sequence"/>
</dbReference>
<evidence type="ECO:0000259" key="12">
    <source>
        <dbReference type="Pfam" id="PF22536"/>
    </source>
</evidence>
<feature type="compositionally biased region" description="Acidic residues" evidence="9">
    <location>
        <begin position="402"/>
        <end position="415"/>
    </location>
</feature>
<evidence type="ECO:0000256" key="5">
    <source>
        <dbReference type="ARBA" id="ARBA00023163"/>
    </source>
</evidence>
<name>A0A420HQ57_9PEZI</name>
<evidence type="ECO:0000256" key="1">
    <source>
        <dbReference type="ARBA" id="ARBA00004123"/>
    </source>
</evidence>
<dbReference type="Pfam" id="PF05645">
    <property type="entry name" value="RNA_pol_Rpc82"/>
    <property type="match status" value="1"/>
</dbReference>
<keyword evidence="5 8" id="KW-0804">Transcription</keyword>
<feature type="compositionally biased region" description="Polar residues" evidence="9">
    <location>
        <begin position="418"/>
        <end position="427"/>
    </location>
</feature>
<dbReference type="OrthoDB" id="272392at2759"/>
<gene>
    <name evidence="13" type="ORF">GcC1_174009</name>
</gene>
<evidence type="ECO:0000256" key="2">
    <source>
        <dbReference type="ARBA" id="ARBA00006835"/>
    </source>
</evidence>
<feature type="domain" description="RNA polymerase III subunit RPC82-related helix-turn-helix" evidence="11">
    <location>
        <begin position="9"/>
        <end position="65"/>
    </location>
</feature>
<dbReference type="InterPro" id="IPR013197">
    <property type="entry name" value="RNA_pol_III_RPC82-rel_HTH"/>
</dbReference>
<dbReference type="InterPro" id="IPR055207">
    <property type="entry name" value="POLR3C_WHD"/>
</dbReference>
<dbReference type="Gene3D" id="1.10.10.10">
    <property type="entry name" value="Winged helix-like DNA-binding domain superfamily/Winged helix DNA-binding domain"/>
    <property type="match status" value="2"/>
</dbReference>
<proteinExistence type="inferred from homology"/>
<keyword evidence="4 8" id="KW-0240">DNA-directed RNA polymerase</keyword>
<feature type="domain" description="DNA-directed RNA polymerase III subunit RPC3 winged-helix" evidence="12">
    <location>
        <begin position="497"/>
        <end position="571"/>
    </location>
</feature>
<dbReference type="InterPro" id="IPR039748">
    <property type="entry name" value="RPC3"/>
</dbReference>
<comment type="subcellular location">
    <subcellularLocation>
        <location evidence="1 8">Nucleus</location>
    </subcellularLocation>
</comment>
<accession>A0A420HQ57</accession>
<comment type="subunit">
    <text evidence="3 8">Component of the RNA polymerase III (Pol III) complex consisting of 17 subunits.</text>
</comment>
<dbReference type="EMBL" id="MCBR01017429">
    <property type="protein sequence ID" value="RKF59575.1"/>
    <property type="molecule type" value="Genomic_DNA"/>
</dbReference>
<evidence type="ECO:0000259" key="11">
    <source>
        <dbReference type="Pfam" id="PF08221"/>
    </source>
</evidence>
<dbReference type="PANTHER" id="PTHR12949:SF0">
    <property type="entry name" value="DNA-DIRECTED RNA POLYMERASE III SUBUNIT RPC3"/>
    <property type="match status" value="1"/>
</dbReference>
<comment type="similarity">
    <text evidence="2 8">Belongs to the RNA polymerase beta chain family.</text>
</comment>
<dbReference type="GO" id="GO:0003697">
    <property type="term" value="F:single-stranded DNA binding"/>
    <property type="evidence" value="ECO:0007669"/>
    <property type="project" value="UniProtKB-UniRule"/>
</dbReference>
<reference evidence="13 14" key="1">
    <citation type="journal article" date="2018" name="BMC Genomics">
        <title>Comparative genome analyses reveal sequence features reflecting distinct modes of host-adaptation between dicot and monocot powdery mildew.</title>
        <authorList>
            <person name="Wu Y."/>
            <person name="Ma X."/>
            <person name="Pan Z."/>
            <person name="Kale S.D."/>
            <person name="Song Y."/>
            <person name="King H."/>
            <person name="Zhang Q."/>
            <person name="Presley C."/>
            <person name="Deng X."/>
            <person name="Wei C.I."/>
            <person name="Xiao S."/>
        </authorList>
    </citation>
    <scope>NUCLEOTIDE SEQUENCE [LARGE SCALE GENOMIC DNA]</scope>
    <source>
        <strain evidence="13">UCSC1</strain>
    </source>
</reference>
<sequence>MSQSKNAIELCSLLVDEMYGELTSQIYSVLLRRGRLPIPLIAKYIHLGQRQVRHGLVVLIQQNLVYHNSDEETGLTHYEADTTTAYTLVRSGKILEAVESRYGTMARDVVQNLFLLGHTKISDLEEAYQSKQKQQISREHNHPSTSENGDINKYSNLTQEQMYTVGQLHSVLLRLLQSGVIEEVYEHMFRSPTDTYSRIEKETLQMYFGGSTKGPKQKEELKVKVRARLQALRSDTQKWQSKVKKGLHHVDFSNGVNQMNKRRKLSDIQTNDNGYDYKDDGFRLDSEMVIRVNNDKCTVFLRNQRLIVAVQDKIGVTTSLIYGEALRLLEDNISRCQMSPKIDSIGEDVNTPTFTTSQLTAAIGDHINCGSGIANIGVEQSHSRGAGKTLQPSHNQRIKYELDEDTDSNGDDEERAFDSNSGTQKKLNQSLSDFDKSFFSADSLGQRENKTHYVKNHLMLLAEDGFKFLRKCGSAGLGEWTVDFKETIAHLREAELDKVLLETFGTSGHRLVRILRKFGKIDEKQLPHMALMKQKDMRTKLAELQMAGIVDIQEVPKDASRTIYRTIFLWYFDTERVSESFRNNVFKTMSRALQRLDTERKKDKEVLRLTHRSDVRDQKPEDYLDKDQLSQLAIHLAKEEAILTQLTRLDELVGIFRDY</sequence>
<dbReference type="PANTHER" id="PTHR12949">
    <property type="entry name" value="RNA POLYMERASE III DNA DIRECTED -RELATED"/>
    <property type="match status" value="1"/>
</dbReference>
<keyword evidence="6 8" id="KW-0539">Nucleus</keyword>
<organism evidence="13 14">
    <name type="scientific">Golovinomyces cichoracearum</name>
    <dbReference type="NCBI Taxonomy" id="62708"/>
    <lineage>
        <taxon>Eukaryota</taxon>
        <taxon>Fungi</taxon>
        <taxon>Dikarya</taxon>
        <taxon>Ascomycota</taxon>
        <taxon>Pezizomycotina</taxon>
        <taxon>Leotiomycetes</taxon>
        <taxon>Erysiphales</taxon>
        <taxon>Erysiphaceae</taxon>
        <taxon>Golovinomyces</taxon>
    </lineage>
</organism>
<comment type="caution">
    <text evidence="13">The sequence shown here is derived from an EMBL/GenBank/DDBJ whole genome shotgun (WGS) entry which is preliminary data.</text>
</comment>
<dbReference type="GO" id="GO:0005666">
    <property type="term" value="C:RNA polymerase III complex"/>
    <property type="evidence" value="ECO:0007669"/>
    <property type="project" value="UniProtKB-UniRule"/>
</dbReference>
<evidence type="ECO:0000259" key="10">
    <source>
        <dbReference type="Pfam" id="PF05645"/>
    </source>
</evidence>
<evidence type="ECO:0000313" key="13">
    <source>
        <dbReference type="EMBL" id="RKF59575.1"/>
    </source>
</evidence>
<dbReference type="GO" id="GO:0006351">
    <property type="term" value="P:DNA-templated transcription"/>
    <property type="evidence" value="ECO:0007669"/>
    <property type="project" value="InterPro"/>
</dbReference>
<dbReference type="InterPro" id="IPR036388">
    <property type="entry name" value="WH-like_DNA-bd_sf"/>
</dbReference>
<feature type="domain" description="RNA polymerase III Rpc82 C -terminal" evidence="10">
    <location>
        <begin position="171"/>
        <end position="490"/>
    </location>
</feature>
<dbReference type="Pfam" id="PF08221">
    <property type="entry name" value="HTH_9"/>
    <property type="match status" value="1"/>
</dbReference>
<comment type="function">
    <text evidence="7 8">DNA-dependent RNA polymerase catalyzes the transcription of DNA into RNA using the four ribonucleoside triphosphates as substrates. Specific core component of RNA polymerase III which synthesizes small RNAs, such as 5S rRNA and tRNAs.</text>
</comment>
<evidence type="ECO:0000256" key="6">
    <source>
        <dbReference type="ARBA" id="ARBA00023242"/>
    </source>
</evidence>
<dbReference type="AlphaFoldDB" id="A0A420HQ57"/>